<evidence type="ECO:0000313" key="1">
    <source>
        <dbReference type="EMBL" id="JAI06162.1"/>
    </source>
</evidence>
<organism evidence="1">
    <name type="scientific">Anguilla anguilla</name>
    <name type="common">European freshwater eel</name>
    <name type="synonym">Muraena anguilla</name>
    <dbReference type="NCBI Taxonomy" id="7936"/>
    <lineage>
        <taxon>Eukaryota</taxon>
        <taxon>Metazoa</taxon>
        <taxon>Chordata</taxon>
        <taxon>Craniata</taxon>
        <taxon>Vertebrata</taxon>
        <taxon>Euteleostomi</taxon>
        <taxon>Actinopterygii</taxon>
        <taxon>Neopterygii</taxon>
        <taxon>Teleostei</taxon>
        <taxon>Anguilliformes</taxon>
        <taxon>Anguillidae</taxon>
        <taxon>Anguilla</taxon>
    </lineage>
</organism>
<reference evidence="1" key="2">
    <citation type="journal article" date="2015" name="Fish Shellfish Immunol.">
        <title>Early steps in the European eel (Anguilla anguilla)-Vibrio vulnificus interaction in the gills: Role of the RtxA13 toxin.</title>
        <authorList>
            <person name="Callol A."/>
            <person name="Pajuelo D."/>
            <person name="Ebbesson L."/>
            <person name="Teles M."/>
            <person name="MacKenzie S."/>
            <person name="Amaro C."/>
        </authorList>
    </citation>
    <scope>NUCLEOTIDE SEQUENCE</scope>
</reference>
<protein>
    <submittedName>
        <fullName evidence="1">Uncharacterized protein</fullName>
    </submittedName>
</protein>
<reference evidence="1" key="1">
    <citation type="submission" date="2014-11" db="EMBL/GenBank/DDBJ databases">
        <authorList>
            <person name="Amaro Gonzalez C."/>
        </authorList>
    </citation>
    <scope>NUCLEOTIDE SEQUENCE</scope>
</reference>
<proteinExistence type="predicted"/>
<name>A0A0E9XUR5_ANGAN</name>
<dbReference type="AlphaFoldDB" id="A0A0E9XUR5"/>
<dbReference type="EMBL" id="GBXM01002416">
    <property type="protein sequence ID" value="JAI06162.1"/>
    <property type="molecule type" value="Transcribed_RNA"/>
</dbReference>
<accession>A0A0E9XUR5</accession>
<sequence>MLHLALQKPAKDRLQTIQMKKNRKRDLLRTHLISIPQ</sequence>